<feature type="compositionally biased region" description="Basic residues" evidence="1">
    <location>
        <begin position="38"/>
        <end position="48"/>
    </location>
</feature>
<feature type="region of interest" description="Disordered" evidence="1">
    <location>
        <begin position="38"/>
        <end position="74"/>
    </location>
</feature>
<dbReference type="Proteomes" id="UP000297595">
    <property type="component" value="Unassembled WGS sequence"/>
</dbReference>
<sequence>MPRFTSWPYDSDNDQYERKELSIYRKGFIGLQENFPRAKGKEKKRNEKKRKELWGGWTGNPKIKENTEENDQPYSNSAESILCAYIADLQMSDTGACILYSCSGLVASPTIHKRVYLHGCIGEP</sequence>
<protein>
    <submittedName>
        <fullName evidence="2">Uncharacterized protein</fullName>
    </submittedName>
</protein>
<proteinExistence type="predicted"/>
<name>A0A7C8NS00_ORBOL</name>
<comment type="caution">
    <text evidence="2">The sequence shown here is derived from an EMBL/GenBank/DDBJ whole genome shotgun (WGS) entry which is preliminary data.</text>
</comment>
<dbReference type="AlphaFoldDB" id="A0A7C8NS00"/>
<evidence type="ECO:0000313" key="2">
    <source>
        <dbReference type="EMBL" id="TGJ64546.1"/>
    </source>
</evidence>
<evidence type="ECO:0000313" key="3">
    <source>
        <dbReference type="Proteomes" id="UP000297595"/>
    </source>
</evidence>
<accession>A0A7C8NS00</accession>
<evidence type="ECO:0000256" key="1">
    <source>
        <dbReference type="SAM" id="MobiDB-lite"/>
    </source>
</evidence>
<reference evidence="2 3" key="1">
    <citation type="submission" date="2019-03" db="EMBL/GenBank/DDBJ databases">
        <title>Nematode-trapping fungi genome.</title>
        <authorList>
            <person name="Vidal-Diez De Ulzurrun G."/>
        </authorList>
    </citation>
    <scope>NUCLEOTIDE SEQUENCE [LARGE SCALE GENOMIC DNA]</scope>
    <source>
        <strain evidence="2 3">TWF154</strain>
    </source>
</reference>
<dbReference type="EMBL" id="SOZJ01000007">
    <property type="protein sequence ID" value="TGJ64546.1"/>
    <property type="molecule type" value="Genomic_DNA"/>
</dbReference>
<organism evidence="2 3">
    <name type="scientific">Orbilia oligospora</name>
    <name type="common">Nematode-trapping fungus</name>
    <name type="synonym">Arthrobotrys oligospora</name>
    <dbReference type="NCBI Taxonomy" id="2813651"/>
    <lineage>
        <taxon>Eukaryota</taxon>
        <taxon>Fungi</taxon>
        <taxon>Dikarya</taxon>
        <taxon>Ascomycota</taxon>
        <taxon>Pezizomycotina</taxon>
        <taxon>Orbiliomycetes</taxon>
        <taxon>Orbiliales</taxon>
        <taxon>Orbiliaceae</taxon>
        <taxon>Orbilia</taxon>
    </lineage>
</organism>
<gene>
    <name evidence="2" type="ORF">EYR41_010594</name>
</gene>